<dbReference type="Pfam" id="PF00550">
    <property type="entry name" value="PP-binding"/>
    <property type="match status" value="1"/>
</dbReference>
<dbReference type="Gene3D" id="3.30.300.30">
    <property type="match status" value="1"/>
</dbReference>
<dbReference type="AlphaFoldDB" id="A0A7W5BF99"/>
<evidence type="ECO:0000259" key="4">
    <source>
        <dbReference type="PROSITE" id="PS50075"/>
    </source>
</evidence>
<reference evidence="5 6" key="1">
    <citation type="submission" date="2020-08" db="EMBL/GenBank/DDBJ databases">
        <title>Genomic Encyclopedia of Type Strains, Phase III (KMG-III): the genomes of soil and plant-associated and newly described type strains.</title>
        <authorList>
            <person name="Whitman W."/>
        </authorList>
    </citation>
    <scope>NUCLEOTIDE SEQUENCE [LARGE SCALE GENOMIC DNA]</scope>
    <source>
        <strain evidence="5 6">CECT 8897</strain>
    </source>
</reference>
<feature type="region of interest" description="Disordered" evidence="3">
    <location>
        <begin position="1048"/>
        <end position="1067"/>
    </location>
</feature>
<proteinExistence type="predicted"/>
<dbReference type="Pfam" id="PF00668">
    <property type="entry name" value="Condensation"/>
    <property type="match status" value="1"/>
</dbReference>
<dbReference type="FunFam" id="2.30.38.10:FF:000001">
    <property type="entry name" value="Non-ribosomal peptide synthetase PvdI"/>
    <property type="match status" value="1"/>
</dbReference>
<sequence>MDTSANLFPLSYSQERLWFLHLLAPASPFYNLQIDMPLHCVLDEAIWGRVINELVRRHEALRTVFHAVDGAPVQQVLGALAVPVASVDLRDTPPAERAEAARRVALDDAQRPFDLGRGPLLRPTLIRMEDQAWLFVLTMHHIVTDGWSMDIITHEIATLYDAFAQGQPSPLPELPIQYADFAAWQRQTQTVAQLGVQLDYWRTQLDGCQNLQLPTDFARPSTPSYRGGFQSVATAQPVIDGLRRIAQQEGATLFMVLLAAFQVLMMRYSGQDDVVVGTPIANRNRPEIEPLIGFFVNTLVMRGRLAGRPTFREYLRRVRETALGAYANQDLPFEKLVEHLQPQRDLSRNPLFQVMFVLQNSAVQRSGAAAAPSYQPGPATPSAVSYGNAKFDLTLYLGEDEQGICAIFEYSTDLFADETIARLIGHWQTLLQSIAASPDTPVTRLPLLPPRERALLLTEWNDTATAYPREATLGELFRQQALAAPDAIALNSEEGALSYGELARRTARLARWLRQQGVQRGELVGLCLPRGIDMVVAVVAIVEAGAAYLPLDPAYPPARLDALIGQAAPRLILSRGAAAAAVAPHAPILLDSLELPGDDSAPDSGADAGTLAYVLFTSGSTGQPKGVCVSHRNVVRLVRNTNYCNIRPADVLLQFAPLQFDASTFEIWGALLNGARLEIAPPGLPSLEELGACIERAGVTILWLTASLFHQMVEAQLGSLWRVRQLLAGGDVLSPPLCQRVLDELPGCTLINGYGPTEATTFAACHRMERGTALGQRVPIGRALANTQLYVLDTEMQLAPAGVVGELYIGGDGVASGYLGDAELSAQRFIPNPFAPPNSGQRLYRTGDQVRYRVDGALEFIGRRDHQVKLRGFRIELGEIEAVMRRHPLVRDACVLAAGDGQERRLLGYAILERAADIHALRRFLQQELPEYMVPATLIPLDAFPLTASGKIDRHALPAGDGGEWGGQLPFAEPQSELERIIAAIWREVLAHERVGLDDNFFDLGGHSLLLQQIHSRLTGLLGRALPMVDLFRFPTVAALARHLEPGAEPQRAPLQPREEAAQPASIDLLDQRIAQQRRARAERLHRRST</sequence>
<dbReference type="Proteomes" id="UP000541535">
    <property type="component" value="Unassembled WGS sequence"/>
</dbReference>
<organism evidence="5 6">
    <name type="scientific">Pseudoduganella violacea</name>
    <dbReference type="NCBI Taxonomy" id="1715466"/>
    <lineage>
        <taxon>Bacteria</taxon>
        <taxon>Pseudomonadati</taxon>
        <taxon>Pseudomonadota</taxon>
        <taxon>Betaproteobacteria</taxon>
        <taxon>Burkholderiales</taxon>
        <taxon>Oxalobacteraceae</taxon>
        <taxon>Telluria group</taxon>
        <taxon>Pseudoduganella</taxon>
    </lineage>
</organism>
<dbReference type="InterPro" id="IPR020806">
    <property type="entry name" value="PKS_PP-bd"/>
</dbReference>
<protein>
    <submittedName>
        <fullName evidence="5">Aspartate racemase</fullName>
        <ecNumber evidence="5">5.1.1.13</ecNumber>
    </submittedName>
</protein>
<dbReference type="InterPro" id="IPR009081">
    <property type="entry name" value="PP-bd_ACP"/>
</dbReference>
<keyword evidence="5" id="KW-0413">Isomerase</keyword>
<dbReference type="InterPro" id="IPR020845">
    <property type="entry name" value="AMP-binding_CS"/>
</dbReference>
<dbReference type="FunFam" id="3.40.50.980:FF:000001">
    <property type="entry name" value="Non-ribosomal peptide synthetase"/>
    <property type="match status" value="1"/>
</dbReference>
<feature type="domain" description="Carrier" evidence="4">
    <location>
        <begin position="973"/>
        <end position="1048"/>
    </location>
</feature>
<dbReference type="FunFam" id="3.30.559.10:FF:000012">
    <property type="entry name" value="Non-ribosomal peptide synthetase"/>
    <property type="match status" value="1"/>
</dbReference>
<evidence type="ECO:0000256" key="2">
    <source>
        <dbReference type="ARBA" id="ARBA00022553"/>
    </source>
</evidence>
<evidence type="ECO:0000256" key="1">
    <source>
        <dbReference type="ARBA" id="ARBA00022450"/>
    </source>
</evidence>
<dbReference type="SUPFAM" id="SSF52777">
    <property type="entry name" value="CoA-dependent acyltransferases"/>
    <property type="match status" value="2"/>
</dbReference>
<keyword evidence="1" id="KW-0596">Phosphopantetheine</keyword>
<dbReference type="NCBIfam" id="TIGR01733">
    <property type="entry name" value="AA-adenyl-dom"/>
    <property type="match status" value="1"/>
</dbReference>
<dbReference type="Pfam" id="PF00501">
    <property type="entry name" value="AMP-binding"/>
    <property type="match status" value="1"/>
</dbReference>
<keyword evidence="2" id="KW-0597">Phosphoprotein</keyword>
<dbReference type="PANTHER" id="PTHR45527:SF1">
    <property type="entry name" value="FATTY ACID SYNTHASE"/>
    <property type="match status" value="1"/>
</dbReference>
<dbReference type="InterPro" id="IPR025110">
    <property type="entry name" value="AMP-bd_C"/>
</dbReference>
<dbReference type="Pfam" id="PF13193">
    <property type="entry name" value="AMP-binding_C"/>
    <property type="match status" value="1"/>
</dbReference>
<dbReference type="GO" id="GO:0043041">
    <property type="term" value="P:amino acid activation for nonribosomal peptide biosynthetic process"/>
    <property type="evidence" value="ECO:0007669"/>
    <property type="project" value="TreeGrafter"/>
</dbReference>
<evidence type="ECO:0000313" key="5">
    <source>
        <dbReference type="EMBL" id="MBB3121811.1"/>
    </source>
</evidence>
<dbReference type="InterPro" id="IPR023213">
    <property type="entry name" value="CAT-like_dom_sf"/>
</dbReference>
<dbReference type="GO" id="GO:0005737">
    <property type="term" value="C:cytoplasm"/>
    <property type="evidence" value="ECO:0007669"/>
    <property type="project" value="TreeGrafter"/>
</dbReference>
<dbReference type="FunFam" id="3.30.300.30:FF:000010">
    <property type="entry name" value="Enterobactin synthetase component F"/>
    <property type="match status" value="1"/>
</dbReference>
<dbReference type="PROSITE" id="PS50075">
    <property type="entry name" value="CARRIER"/>
    <property type="match status" value="1"/>
</dbReference>
<dbReference type="InterPro" id="IPR000873">
    <property type="entry name" value="AMP-dep_synth/lig_dom"/>
</dbReference>
<dbReference type="InterPro" id="IPR045851">
    <property type="entry name" value="AMP-bd_C_sf"/>
</dbReference>
<dbReference type="InterPro" id="IPR010071">
    <property type="entry name" value="AA_adenyl_dom"/>
</dbReference>
<dbReference type="FunFam" id="1.10.1200.10:FF:000016">
    <property type="entry name" value="Non-ribosomal peptide synthase"/>
    <property type="match status" value="1"/>
</dbReference>
<dbReference type="GO" id="GO:0072330">
    <property type="term" value="P:monocarboxylic acid biosynthetic process"/>
    <property type="evidence" value="ECO:0007669"/>
    <property type="project" value="UniProtKB-ARBA"/>
</dbReference>
<dbReference type="GO" id="GO:0047689">
    <property type="term" value="F:aspartate racemase activity"/>
    <property type="evidence" value="ECO:0007669"/>
    <property type="project" value="UniProtKB-EC"/>
</dbReference>
<dbReference type="SMART" id="SM00823">
    <property type="entry name" value="PKS_PP"/>
    <property type="match status" value="1"/>
</dbReference>
<dbReference type="SUPFAM" id="SSF47336">
    <property type="entry name" value="ACP-like"/>
    <property type="match status" value="1"/>
</dbReference>
<dbReference type="FunFam" id="3.40.50.12780:FF:000012">
    <property type="entry name" value="Non-ribosomal peptide synthetase"/>
    <property type="match status" value="1"/>
</dbReference>
<dbReference type="SUPFAM" id="SSF56801">
    <property type="entry name" value="Acetyl-CoA synthetase-like"/>
    <property type="match status" value="1"/>
</dbReference>
<comment type="caution">
    <text evidence="5">The sequence shown here is derived from an EMBL/GenBank/DDBJ whole genome shotgun (WGS) entry which is preliminary data.</text>
</comment>
<dbReference type="PANTHER" id="PTHR45527">
    <property type="entry name" value="NONRIBOSOMAL PEPTIDE SYNTHETASE"/>
    <property type="match status" value="1"/>
</dbReference>
<dbReference type="Gene3D" id="2.30.38.10">
    <property type="entry name" value="Luciferase, Domain 3"/>
    <property type="match status" value="1"/>
</dbReference>
<dbReference type="EMBL" id="JACHXD010000020">
    <property type="protein sequence ID" value="MBB3121811.1"/>
    <property type="molecule type" value="Genomic_DNA"/>
</dbReference>
<dbReference type="InterPro" id="IPR001242">
    <property type="entry name" value="Condensation_dom"/>
</dbReference>
<dbReference type="CDD" id="cd12117">
    <property type="entry name" value="A_NRPS_Srf_like"/>
    <property type="match status" value="1"/>
</dbReference>
<dbReference type="Gene3D" id="3.40.50.980">
    <property type="match status" value="2"/>
</dbReference>
<dbReference type="PROSITE" id="PS00455">
    <property type="entry name" value="AMP_BINDING"/>
    <property type="match status" value="1"/>
</dbReference>
<dbReference type="GO" id="GO:0031177">
    <property type="term" value="F:phosphopantetheine binding"/>
    <property type="evidence" value="ECO:0007669"/>
    <property type="project" value="InterPro"/>
</dbReference>
<name>A0A7W5BF99_9BURK</name>
<dbReference type="Gene3D" id="3.30.559.30">
    <property type="entry name" value="Nonribosomal peptide synthetase, condensation domain"/>
    <property type="match status" value="1"/>
</dbReference>
<accession>A0A7W5BF99</accession>
<evidence type="ECO:0000313" key="6">
    <source>
        <dbReference type="Proteomes" id="UP000541535"/>
    </source>
</evidence>
<dbReference type="Gene3D" id="1.10.1200.10">
    <property type="entry name" value="ACP-like"/>
    <property type="match status" value="1"/>
</dbReference>
<dbReference type="InterPro" id="IPR036736">
    <property type="entry name" value="ACP-like_sf"/>
</dbReference>
<keyword evidence="6" id="KW-1185">Reference proteome</keyword>
<gene>
    <name evidence="5" type="ORF">FHS03_004903</name>
</gene>
<dbReference type="Gene3D" id="3.30.559.10">
    <property type="entry name" value="Chloramphenicol acetyltransferase-like domain"/>
    <property type="match status" value="1"/>
</dbReference>
<dbReference type="EC" id="5.1.1.13" evidence="5"/>
<dbReference type="CDD" id="cd19531">
    <property type="entry name" value="LCL_NRPS-like"/>
    <property type="match status" value="1"/>
</dbReference>
<dbReference type="GO" id="GO:0044550">
    <property type="term" value="P:secondary metabolite biosynthetic process"/>
    <property type="evidence" value="ECO:0007669"/>
    <property type="project" value="UniProtKB-ARBA"/>
</dbReference>
<evidence type="ECO:0000256" key="3">
    <source>
        <dbReference type="SAM" id="MobiDB-lite"/>
    </source>
</evidence>
<dbReference type="RefSeq" id="WP_183443503.1">
    <property type="nucleotide sequence ID" value="NZ_JACHXD010000020.1"/>
</dbReference>